<name>A0A8S2ZTU3_9BILA</name>
<evidence type="ECO:0000313" key="1">
    <source>
        <dbReference type="EMBL" id="CAF4655891.1"/>
    </source>
</evidence>
<evidence type="ECO:0000313" key="2">
    <source>
        <dbReference type="Proteomes" id="UP000681720"/>
    </source>
</evidence>
<reference evidence="1" key="1">
    <citation type="submission" date="2021-02" db="EMBL/GenBank/DDBJ databases">
        <authorList>
            <person name="Nowell W R."/>
        </authorList>
    </citation>
    <scope>NUCLEOTIDE SEQUENCE</scope>
</reference>
<gene>
    <name evidence="1" type="ORF">GIL414_LOCUS41266</name>
</gene>
<protein>
    <submittedName>
        <fullName evidence="1">Uncharacterized protein</fullName>
    </submittedName>
</protein>
<feature type="non-terminal residue" evidence="1">
    <location>
        <position position="1"/>
    </location>
</feature>
<proteinExistence type="predicted"/>
<dbReference type="Proteomes" id="UP000681720">
    <property type="component" value="Unassembled WGS sequence"/>
</dbReference>
<dbReference type="EMBL" id="CAJOBJ010116522">
    <property type="protein sequence ID" value="CAF4655891.1"/>
    <property type="molecule type" value="Genomic_DNA"/>
</dbReference>
<dbReference type="AlphaFoldDB" id="A0A8S2ZTU3"/>
<comment type="caution">
    <text evidence="1">The sequence shown here is derived from an EMBL/GenBank/DDBJ whole genome shotgun (WGS) entry which is preliminary data.</text>
</comment>
<organism evidence="1 2">
    <name type="scientific">Rotaria magnacalcarata</name>
    <dbReference type="NCBI Taxonomy" id="392030"/>
    <lineage>
        <taxon>Eukaryota</taxon>
        <taxon>Metazoa</taxon>
        <taxon>Spiralia</taxon>
        <taxon>Gnathifera</taxon>
        <taxon>Rotifera</taxon>
        <taxon>Eurotatoria</taxon>
        <taxon>Bdelloidea</taxon>
        <taxon>Philodinida</taxon>
        <taxon>Philodinidae</taxon>
        <taxon>Rotaria</taxon>
    </lineage>
</organism>
<sequence length="16" mass="1448">APSGGTASAGGAEDWD</sequence>
<accession>A0A8S2ZTU3</accession>